<dbReference type="Proteomes" id="UP001303046">
    <property type="component" value="Unassembled WGS sequence"/>
</dbReference>
<dbReference type="PROSITE" id="PS00028">
    <property type="entry name" value="ZINC_FINGER_C2H2_1"/>
    <property type="match status" value="1"/>
</dbReference>
<protein>
    <recommendedName>
        <fullName evidence="3">C2H2-type domain-containing protein</fullName>
    </recommendedName>
</protein>
<reference evidence="4 5" key="1">
    <citation type="submission" date="2023-08" db="EMBL/GenBank/DDBJ databases">
        <title>A Necator americanus chromosomal reference genome.</title>
        <authorList>
            <person name="Ilik V."/>
            <person name="Petrzelkova K.J."/>
            <person name="Pardy F."/>
            <person name="Fuh T."/>
            <person name="Niatou-Singa F.S."/>
            <person name="Gouil Q."/>
            <person name="Baker L."/>
            <person name="Ritchie M.E."/>
            <person name="Jex A.R."/>
            <person name="Gazzola D."/>
            <person name="Li H."/>
            <person name="Toshio Fujiwara R."/>
            <person name="Zhan B."/>
            <person name="Aroian R.V."/>
            <person name="Pafco B."/>
            <person name="Schwarz E.M."/>
        </authorList>
    </citation>
    <scope>NUCLEOTIDE SEQUENCE [LARGE SCALE GENOMIC DNA]</scope>
    <source>
        <strain evidence="4 5">Aroian</strain>
        <tissue evidence="4">Whole animal</tissue>
    </source>
</reference>
<keyword evidence="1" id="KW-0862">Zinc</keyword>
<keyword evidence="5" id="KW-1185">Reference proteome</keyword>
<evidence type="ECO:0000256" key="1">
    <source>
        <dbReference type="PROSITE-ProRule" id="PRU00042"/>
    </source>
</evidence>
<dbReference type="PROSITE" id="PS50157">
    <property type="entry name" value="ZINC_FINGER_C2H2_2"/>
    <property type="match status" value="1"/>
</dbReference>
<keyword evidence="1" id="KW-0863">Zinc-finger</keyword>
<name>A0ABR1ERD6_NECAM</name>
<dbReference type="InterPro" id="IPR013087">
    <property type="entry name" value="Znf_C2H2_type"/>
</dbReference>
<comment type="caution">
    <text evidence="4">The sequence shown here is derived from an EMBL/GenBank/DDBJ whole genome shotgun (WGS) entry which is preliminary data.</text>
</comment>
<proteinExistence type="predicted"/>
<feature type="compositionally biased region" description="Basic and acidic residues" evidence="2">
    <location>
        <begin position="264"/>
        <end position="281"/>
    </location>
</feature>
<accession>A0ABR1ERD6</accession>
<keyword evidence="1" id="KW-0479">Metal-binding</keyword>
<dbReference type="EMBL" id="JAVFWL010000006">
    <property type="protein sequence ID" value="KAK6764461.1"/>
    <property type="molecule type" value="Genomic_DNA"/>
</dbReference>
<evidence type="ECO:0000259" key="3">
    <source>
        <dbReference type="PROSITE" id="PS50157"/>
    </source>
</evidence>
<evidence type="ECO:0000313" key="4">
    <source>
        <dbReference type="EMBL" id="KAK6764461.1"/>
    </source>
</evidence>
<gene>
    <name evidence="4" type="primary">Necator_chrX.g24849</name>
    <name evidence="4" type="ORF">RB195_024684</name>
</gene>
<evidence type="ECO:0000256" key="2">
    <source>
        <dbReference type="SAM" id="MobiDB-lite"/>
    </source>
</evidence>
<organism evidence="4 5">
    <name type="scientific">Necator americanus</name>
    <name type="common">Human hookworm</name>
    <dbReference type="NCBI Taxonomy" id="51031"/>
    <lineage>
        <taxon>Eukaryota</taxon>
        <taxon>Metazoa</taxon>
        <taxon>Ecdysozoa</taxon>
        <taxon>Nematoda</taxon>
        <taxon>Chromadorea</taxon>
        <taxon>Rhabditida</taxon>
        <taxon>Rhabditina</taxon>
        <taxon>Rhabditomorpha</taxon>
        <taxon>Strongyloidea</taxon>
        <taxon>Ancylostomatidae</taxon>
        <taxon>Bunostominae</taxon>
        <taxon>Necator</taxon>
    </lineage>
</organism>
<dbReference type="Gene3D" id="3.30.160.60">
    <property type="entry name" value="Classic Zinc Finger"/>
    <property type="match status" value="1"/>
</dbReference>
<evidence type="ECO:0000313" key="5">
    <source>
        <dbReference type="Proteomes" id="UP001303046"/>
    </source>
</evidence>
<feature type="region of interest" description="Disordered" evidence="2">
    <location>
        <begin position="264"/>
        <end position="288"/>
    </location>
</feature>
<feature type="domain" description="C2H2-type" evidence="3">
    <location>
        <begin position="143"/>
        <end position="171"/>
    </location>
</feature>
<sequence>MFAILAQTPISLFVHTLPSLRREVVSVVECDGTYKICLPTLTYDGSDIPSDRVLLLRPQANPTRYRGMNLRLRLKNDITRPISHEEVECIERLLKYFPEVVEPSICRCLYLSCSDISPFGSTQALAYHMSVKHTLREEKSVAIPCLLCSKKFITTSLLYTHIRQKHARVKNEHIAYRMRETDDSLYRRKGRRVKSKNMQRECQIRVRSRSLSPDCKEELFDSSEIITANKEGNSVSKQKEKRINEHGESCLDQTCFTTGVGCEDRSPGKLLPPKRDGDKGGRSNSNCSNIYSDEEKVVDTNVLRKRRKRKIPARYRDDDFQIHVKESEQSKVYSKLQRFNSWTASDLCTKNTICTARYSDSMTSDVSEVVSRLVKTVSGLLSLESSSVANLTSFRSKSSRQRRRPDWMDNEDFVIVEDRKQSTTAYWPFVGKPREEDHLLDSRAWRHIAILLVNVFVDVYRLLEVTVGVERLAINYLLMYVDCLVMCINCINCLQLAASVKRLGGVLVGDGDCGNCESAVAEKGFNAYVPFW</sequence>